<dbReference type="Proteomes" id="UP000230273">
    <property type="component" value="Unassembled WGS sequence"/>
</dbReference>
<feature type="compositionally biased region" description="Basic and acidic residues" evidence="7">
    <location>
        <begin position="1"/>
        <end position="16"/>
    </location>
</feature>
<comment type="caution">
    <text evidence="8">The sequence shown here is derived from an EMBL/GenBank/DDBJ whole genome shotgun (WGS) entry which is preliminary data.</text>
</comment>
<evidence type="ECO:0000313" key="8">
    <source>
        <dbReference type="EMBL" id="PIP23673.1"/>
    </source>
</evidence>
<sequence length="151" mass="17385">MSIIDIFKKGKGEKAETRHKKTPRRTVKKKEAIEEKNKISEKPEIPVVVPKAPKKKETEEIYRAINIPHITEKATDLTEKNQYVFRVFANTNKIEIKKAVESLYGVNVMRVRIINIPSKKRRVGRTIGKKPGYKKAIVKIAEGQKIEVLPR</sequence>
<protein>
    <recommendedName>
        <fullName evidence="6">Large ribosomal subunit protein uL23</fullName>
    </recommendedName>
</protein>
<comment type="function">
    <text evidence="6">One of the early assembly proteins it binds 23S rRNA. One of the proteins that surrounds the polypeptide exit tunnel on the outside of the ribosome. Forms the main docking site for trigger factor binding to the ribosome.</text>
</comment>
<dbReference type="GO" id="GO:1990904">
    <property type="term" value="C:ribonucleoprotein complex"/>
    <property type="evidence" value="ECO:0007669"/>
    <property type="project" value="UniProtKB-KW"/>
</dbReference>
<dbReference type="InterPro" id="IPR012677">
    <property type="entry name" value="Nucleotide-bd_a/b_plait_sf"/>
</dbReference>
<dbReference type="GO" id="GO:0005840">
    <property type="term" value="C:ribosome"/>
    <property type="evidence" value="ECO:0007669"/>
    <property type="project" value="UniProtKB-KW"/>
</dbReference>
<keyword evidence="2 6" id="KW-0699">rRNA-binding</keyword>
<dbReference type="GO" id="GO:0019843">
    <property type="term" value="F:rRNA binding"/>
    <property type="evidence" value="ECO:0007669"/>
    <property type="project" value="UniProtKB-UniRule"/>
</dbReference>
<evidence type="ECO:0000256" key="2">
    <source>
        <dbReference type="ARBA" id="ARBA00022730"/>
    </source>
</evidence>
<dbReference type="SUPFAM" id="SSF54189">
    <property type="entry name" value="Ribosomal proteins S24e, L23 and L15e"/>
    <property type="match status" value="1"/>
</dbReference>
<evidence type="ECO:0000313" key="9">
    <source>
        <dbReference type="Proteomes" id="UP000230273"/>
    </source>
</evidence>
<dbReference type="EMBL" id="PCRP01000032">
    <property type="protein sequence ID" value="PIP23673.1"/>
    <property type="molecule type" value="Genomic_DNA"/>
</dbReference>
<evidence type="ECO:0000256" key="7">
    <source>
        <dbReference type="SAM" id="MobiDB-lite"/>
    </source>
</evidence>
<feature type="compositionally biased region" description="Basic residues" evidence="7">
    <location>
        <begin position="17"/>
        <end position="28"/>
    </location>
</feature>
<organism evidence="8 9">
    <name type="scientific">Candidatus Nealsonbacteria bacterium CG23_combo_of_CG06-09_8_20_14_all_38_19</name>
    <dbReference type="NCBI Taxonomy" id="1974721"/>
    <lineage>
        <taxon>Bacteria</taxon>
        <taxon>Candidatus Nealsoniibacteriota</taxon>
    </lineage>
</organism>
<dbReference type="GO" id="GO:0006412">
    <property type="term" value="P:translation"/>
    <property type="evidence" value="ECO:0007669"/>
    <property type="project" value="UniProtKB-UniRule"/>
</dbReference>
<reference evidence="8 9" key="1">
    <citation type="submission" date="2017-09" db="EMBL/GenBank/DDBJ databases">
        <title>Depth-based differentiation of microbial function through sediment-hosted aquifers and enrichment of novel symbionts in the deep terrestrial subsurface.</title>
        <authorList>
            <person name="Probst A.J."/>
            <person name="Ladd B."/>
            <person name="Jarett J.K."/>
            <person name="Geller-Mcgrath D.E."/>
            <person name="Sieber C.M."/>
            <person name="Emerson J.B."/>
            <person name="Anantharaman K."/>
            <person name="Thomas B.C."/>
            <person name="Malmstrom R."/>
            <person name="Stieglmeier M."/>
            <person name="Klingl A."/>
            <person name="Woyke T."/>
            <person name="Ryan C.M."/>
            <person name="Banfield J.F."/>
        </authorList>
    </citation>
    <scope>NUCLEOTIDE SEQUENCE [LARGE SCALE GENOMIC DNA]</scope>
    <source>
        <strain evidence="8">CG23_combo_of_CG06-09_8_20_14_all_38_19</strain>
    </source>
</reference>
<dbReference type="NCBIfam" id="NF004363">
    <property type="entry name" value="PRK05738.2-4"/>
    <property type="match status" value="1"/>
</dbReference>
<dbReference type="GO" id="GO:0003735">
    <property type="term" value="F:structural constituent of ribosome"/>
    <property type="evidence" value="ECO:0007669"/>
    <property type="project" value="InterPro"/>
</dbReference>
<evidence type="ECO:0000256" key="4">
    <source>
        <dbReference type="ARBA" id="ARBA00022980"/>
    </source>
</evidence>
<accession>A0A2G9YY68</accession>
<comment type="subunit">
    <text evidence="6">Part of the 50S ribosomal subunit. Contacts protein L29, and trigger factor when it is bound to the ribosome.</text>
</comment>
<comment type="similarity">
    <text evidence="1 6">Belongs to the universal ribosomal protein uL23 family.</text>
</comment>
<dbReference type="InterPro" id="IPR012678">
    <property type="entry name" value="Ribosomal_uL23/eL15/eS24_sf"/>
</dbReference>
<evidence type="ECO:0000256" key="6">
    <source>
        <dbReference type="HAMAP-Rule" id="MF_01369"/>
    </source>
</evidence>
<dbReference type="HAMAP" id="MF_01369_B">
    <property type="entry name" value="Ribosomal_uL23_B"/>
    <property type="match status" value="1"/>
</dbReference>
<evidence type="ECO:0000256" key="1">
    <source>
        <dbReference type="ARBA" id="ARBA00006700"/>
    </source>
</evidence>
<keyword evidence="3 6" id="KW-0694">RNA-binding</keyword>
<dbReference type="AlphaFoldDB" id="A0A2G9YY68"/>
<gene>
    <name evidence="6" type="primary">rplW</name>
    <name evidence="8" type="ORF">COX36_02100</name>
</gene>
<name>A0A2G9YY68_9BACT</name>
<keyword evidence="5 6" id="KW-0687">Ribonucleoprotein</keyword>
<dbReference type="PANTHER" id="PTHR11620">
    <property type="entry name" value="60S RIBOSOMAL PROTEIN L23A"/>
    <property type="match status" value="1"/>
</dbReference>
<evidence type="ECO:0000256" key="5">
    <source>
        <dbReference type="ARBA" id="ARBA00023274"/>
    </source>
</evidence>
<dbReference type="Pfam" id="PF00276">
    <property type="entry name" value="Ribosomal_L23"/>
    <property type="match status" value="1"/>
</dbReference>
<dbReference type="Gene3D" id="3.30.70.330">
    <property type="match status" value="1"/>
</dbReference>
<dbReference type="InterPro" id="IPR013025">
    <property type="entry name" value="Ribosomal_uL23-like"/>
</dbReference>
<proteinExistence type="inferred from homology"/>
<dbReference type="FunFam" id="3.30.70.330:FF:000001">
    <property type="entry name" value="50S ribosomal protein L23"/>
    <property type="match status" value="1"/>
</dbReference>
<evidence type="ECO:0000256" key="3">
    <source>
        <dbReference type="ARBA" id="ARBA00022884"/>
    </source>
</evidence>
<feature type="region of interest" description="Disordered" evidence="7">
    <location>
        <begin position="1"/>
        <end position="35"/>
    </location>
</feature>
<keyword evidence="4 6" id="KW-0689">Ribosomal protein</keyword>